<accession>A0ACA9TV51</accession>
<keyword evidence="2" id="KW-1185">Reference proteome</keyword>
<protein>
    <submittedName>
        <fullName evidence="1">Uncharacterized protein</fullName>
    </submittedName>
</protein>
<sequence length="259" mass="28660">MWKYSRWLIVASTSRYGSMLLTRAAARPPFTSPLAIRSFTTSRFALDDSAPARRSPLIGNYTAPKRSTLKPDQTPPVSTEHPQASRPPNPSRAPTSSAEVPPNADLPPPPPPPPADGASTASQDLSTSSSSHAYDVNAPLDLKLLLNNAYNNYALQTGVATRSGTPTENVYAKPVTGKTVFLEGRYGGAQKAGNPAGAFRVLDRLVKEQKVKRLFNQQRFHERKGMKRKRLRMERWRFRFKDGFKAAASRVLELKKQGW</sequence>
<name>A0ACA9TV51_BIOOC</name>
<evidence type="ECO:0000313" key="1">
    <source>
        <dbReference type="EMBL" id="CAG9944836.1"/>
    </source>
</evidence>
<dbReference type="Proteomes" id="UP000836387">
    <property type="component" value="Unassembled WGS sequence"/>
</dbReference>
<organism evidence="1 2">
    <name type="scientific">Clonostachys rosea f. rosea IK726</name>
    <dbReference type="NCBI Taxonomy" id="1349383"/>
    <lineage>
        <taxon>Eukaryota</taxon>
        <taxon>Fungi</taxon>
        <taxon>Dikarya</taxon>
        <taxon>Ascomycota</taxon>
        <taxon>Pezizomycotina</taxon>
        <taxon>Sordariomycetes</taxon>
        <taxon>Hypocreomycetidae</taxon>
        <taxon>Hypocreales</taxon>
        <taxon>Bionectriaceae</taxon>
        <taxon>Clonostachys</taxon>
    </lineage>
</organism>
<comment type="caution">
    <text evidence="1">The sequence shown here is derived from an EMBL/GenBank/DDBJ whole genome shotgun (WGS) entry which is preliminary data.</text>
</comment>
<reference evidence="1" key="2">
    <citation type="submission" date="2021-10" db="EMBL/GenBank/DDBJ databases">
        <authorList>
            <person name="Piombo E."/>
        </authorList>
    </citation>
    <scope>NUCLEOTIDE SEQUENCE</scope>
</reference>
<evidence type="ECO:0000313" key="2">
    <source>
        <dbReference type="Proteomes" id="UP000836387"/>
    </source>
</evidence>
<proteinExistence type="predicted"/>
<reference evidence="1" key="1">
    <citation type="submission" date="2020-04" db="EMBL/GenBank/DDBJ databases">
        <authorList>
            <person name="Broberg M."/>
        </authorList>
    </citation>
    <scope>NUCLEOTIDE SEQUENCE</scope>
</reference>
<gene>
    <name evidence="1" type="ORF">CRV2_00010929</name>
</gene>
<dbReference type="EMBL" id="CADEHS020000008">
    <property type="protein sequence ID" value="CAG9944836.1"/>
    <property type="molecule type" value="Genomic_DNA"/>
</dbReference>